<evidence type="ECO:0000313" key="8">
    <source>
        <dbReference type="EMBL" id="GGG07671.1"/>
    </source>
</evidence>
<evidence type="ECO:0000256" key="2">
    <source>
        <dbReference type="ARBA" id="ARBA00022452"/>
    </source>
</evidence>
<proteinExistence type="predicted"/>
<feature type="coiled-coil region" evidence="6">
    <location>
        <begin position="237"/>
        <end position="264"/>
    </location>
</feature>
<evidence type="ECO:0008006" key="10">
    <source>
        <dbReference type="Google" id="ProtNLM"/>
    </source>
</evidence>
<dbReference type="PANTHER" id="PTHR30026">
    <property type="entry name" value="OUTER MEMBRANE PROTEIN TOLC"/>
    <property type="match status" value="1"/>
</dbReference>
<dbReference type="InterPro" id="IPR051906">
    <property type="entry name" value="TolC-like"/>
</dbReference>
<dbReference type="Proteomes" id="UP000636949">
    <property type="component" value="Unassembled WGS sequence"/>
</dbReference>
<keyword evidence="3" id="KW-0812">Transmembrane</keyword>
<evidence type="ECO:0000256" key="7">
    <source>
        <dbReference type="SAM" id="MobiDB-lite"/>
    </source>
</evidence>
<gene>
    <name evidence="8" type="ORF">GCM10010995_26530</name>
</gene>
<evidence type="ECO:0000256" key="4">
    <source>
        <dbReference type="ARBA" id="ARBA00023136"/>
    </source>
</evidence>
<sequence>MDINQTLTYRKIKPLLWLLTGSLILSGCSITPKAITHEVQLNNTYKGLHEVIANQQQINHTVTLAEAIARTLKYNLDHKVQQAQLMLESGNLKAAYMEMLPAFNAGVDYSFRNNDLIQNLVDSNGQVTPGQQSFTPREVLNQSYGLQWSLLDLGLSYTRAQQQANRVMIAEEERRRVTQQLIQEVVSAYWKAWTAQSMKKEVNTFKAKAELALQRSKEASEKKANTPQIELDYQQVLIKAIRKINQLNAQITDAKATLIKLMNAKPSSEFELESPTSDLMNLPNISPQFEKMDTLALVYRPELRQASYQAEIAKKGIQAVIINMLPGIDFTFGYNATNNEFMKNQYWWGGNIGASLNLIQTVLTGPYAISRANQTHSFEQLKQIATTITVLTQVRIAYTNYLLWQEDASYAVQEAKISMALFEHAEKLEQANQGNEQITIRRGIEAISAQFDKDVALARAHEALSKLYQSIGLDVLPADARYLPLDKLEQKIEVLLKDQSTGTFNQEVDKAYDALKPTLEKIKSEMLLDKSSKSQAVKQEKKEQEQKQSANN</sequence>
<evidence type="ECO:0000256" key="6">
    <source>
        <dbReference type="SAM" id="Coils"/>
    </source>
</evidence>
<dbReference type="GO" id="GO:0015288">
    <property type="term" value="F:porin activity"/>
    <property type="evidence" value="ECO:0007669"/>
    <property type="project" value="TreeGrafter"/>
</dbReference>
<reference evidence="8" key="2">
    <citation type="submission" date="2020-09" db="EMBL/GenBank/DDBJ databases">
        <authorList>
            <person name="Sun Q."/>
            <person name="Zhou Y."/>
        </authorList>
    </citation>
    <scope>NUCLEOTIDE SEQUENCE</scope>
    <source>
        <strain evidence="8">CGMCC 1.15758</strain>
    </source>
</reference>
<dbReference type="RefSeq" id="WP_117003972.1">
    <property type="nucleotide sequence ID" value="NZ_BMJS01000055.1"/>
</dbReference>
<accession>A0A8J2Z6Y0</accession>
<organism evidence="8 9">
    <name type="scientific">Cysteiniphilum litorale</name>
    <dbReference type="NCBI Taxonomy" id="2056700"/>
    <lineage>
        <taxon>Bacteria</taxon>
        <taxon>Pseudomonadati</taxon>
        <taxon>Pseudomonadota</taxon>
        <taxon>Gammaproteobacteria</taxon>
        <taxon>Thiotrichales</taxon>
        <taxon>Fastidiosibacteraceae</taxon>
        <taxon>Cysteiniphilum</taxon>
    </lineage>
</organism>
<keyword evidence="5" id="KW-0998">Cell outer membrane</keyword>
<dbReference type="EMBL" id="BMJS01000055">
    <property type="protein sequence ID" value="GGG07671.1"/>
    <property type="molecule type" value="Genomic_DNA"/>
</dbReference>
<keyword evidence="6" id="KW-0175">Coiled coil</keyword>
<evidence type="ECO:0000313" key="9">
    <source>
        <dbReference type="Proteomes" id="UP000636949"/>
    </source>
</evidence>
<dbReference type="SUPFAM" id="SSF56954">
    <property type="entry name" value="Outer membrane efflux proteins (OEP)"/>
    <property type="match status" value="1"/>
</dbReference>
<dbReference type="GO" id="GO:0015562">
    <property type="term" value="F:efflux transmembrane transporter activity"/>
    <property type="evidence" value="ECO:0007669"/>
    <property type="project" value="InterPro"/>
</dbReference>
<dbReference type="Gene3D" id="1.20.1600.10">
    <property type="entry name" value="Outer membrane efflux proteins (OEP)"/>
    <property type="match status" value="1"/>
</dbReference>
<evidence type="ECO:0000256" key="5">
    <source>
        <dbReference type="ARBA" id="ARBA00023237"/>
    </source>
</evidence>
<feature type="region of interest" description="Disordered" evidence="7">
    <location>
        <begin position="529"/>
        <end position="552"/>
    </location>
</feature>
<dbReference type="GO" id="GO:0009279">
    <property type="term" value="C:cell outer membrane"/>
    <property type="evidence" value="ECO:0007669"/>
    <property type="project" value="UniProtKB-SubCell"/>
</dbReference>
<evidence type="ECO:0000256" key="1">
    <source>
        <dbReference type="ARBA" id="ARBA00004442"/>
    </source>
</evidence>
<keyword evidence="9" id="KW-1185">Reference proteome</keyword>
<name>A0A8J2Z6Y0_9GAMM</name>
<comment type="subcellular location">
    <subcellularLocation>
        <location evidence="1">Cell outer membrane</location>
    </subcellularLocation>
</comment>
<dbReference type="AlphaFoldDB" id="A0A8J2Z6Y0"/>
<keyword evidence="4" id="KW-0472">Membrane</keyword>
<reference evidence="8" key="1">
    <citation type="journal article" date="2014" name="Int. J. Syst. Evol. Microbiol.">
        <title>Complete genome sequence of Corynebacterium casei LMG S-19264T (=DSM 44701T), isolated from a smear-ripened cheese.</title>
        <authorList>
            <consortium name="US DOE Joint Genome Institute (JGI-PGF)"/>
            <person name="Walter F."/>
            <person name="Albersmeier A."/>
            <person name="Kalinowski J."/>
            <person name="Ruckert C."/>
        </authorList>
    </citation>
    <scope>NUCLEOTIDE SEQUENCE</scope>
    <source>
        <strain evidence="8">CGMCC 1.15758</strain>
    </source>
</reference>
<dbReference type="GO" id="GO:1990281">
    <property type="term" value="C:efflux pump complex"/>
    <property type="evidence" value="ECO:0007669"/>
    <property type="project" value="TreeGrafter"/>
</dbReference>
<dbReference type="OrthoDB" id="9764652at2"/>
<feature type="compositionally biased region" description="Basic and acidic residues" evidence="7">
    <location>
        <begin position="529"/>
        <end position="546"/>
    </location>
</feature>
<dbReference type="PANTHER" id="PTHR30026:SF20">
    <property type="entry name" value="OUTER MEMBRANE PROTEIN TOLC"/>
    <property type="match status" value="1"/>
</dbReference>
<evidence type="ECO:0000256" key="3">
    <source>
        <dbReference type="ARBA" id="ARBA00022692"/>
    </source>
</evidence>
<comment type="caution">
    <text evidence="8">The sequence shown here is derived from an EMBL/GenBank/DDBJ whole genome shotgun (WGS) entry which is preliminary data.</text>
</comment>
<protein>
    <recommendedName>
        <fullName evidence="10">Outer membrane protein TolC</fullName>
    </recommendedName>
</protein>
<keyword evidence="2" id="KW-1134">Transmembrane beta strand</keyword>